<dbReference type="STRING" id="1150600.ADIARSV_2203"/>
<dbReference type="Proteomes" id="UP000014174">
    <property type="component" value="Unassembled WGS sequence"/>
</dbReference>
<evidence type="ECO:0000313" key="10">
    <source>
        <dbReference type="Proteomes" id="UP000014174"/>
    </source>
</evidence>
<evidence type="ECO:0000256" key="3">
    <source>
        <dbReference type="ARBA" id="ARBA00012662"/>
    </source>
</evidence>
<dbReference type="InterPro" id="IPR017853">
    <property type="entry name" value="GH"/>
</dbReference>
<evidence type="ECO:0000256" key="7">
    <source>
        <dbReference type="PIRSR" id="PIRSR001092-1"/>
    </source>
</evidence>
<dbReference type="PANTHER" id="PTHR10030">
    <property type="entry name" value="ALPHA-L-FUCOSIDASE"/>
    <property type="match status" value="1"/>
</dbReference>
<keyword evidence="4" id="KW-0732">Signal</keyword>
<evidence type="ECO:0000256" key="5">
    <source>
        <dbReference type="ARBA" id="ARBA00022801"/>
    </source>
</evidence>
<protein>
    <recommendedName>
        <fullName evidence="3">alpha-L-fucosidase</fullName>
        <ecNumber evidence="3">3.2.1.51</ecNumber>
    </recommendedName>
</protein>
<reference evidence="9 10" key="1">
    <citation type="journal article" date="2013" name="Genome Announc.">
        <title>Draft Genome Sequence of Arcticibacter svalbardensis Strain MN12-7T, a Member of the Family Sphingobacteriaceae Isolated from an Arctic Soil Sample.</title>
        <authorList>
            <person name="Shivaji S."/>
            <person name="Ara S."/>
            <person name="Prasad S."/>
            <person name="Manasa B.P."/>
            <person name="Begum Z."/>
            <person name="Singh A."/>
            <person name="Kumar Pinnaka A."/>
        </authorList>
    </citation>
    <scope>NUCLEOTIDE SEQUENCE [LARGE SCALE GENOMIC DNA]</scope>
    <source>
        <strain evidence="9 10">MN12-7</strain>
    </source>
</reference>
<name>R9GST9_9SPHI</name>
<keyword evidence="5 9" id="KW-0378">Hydrolase</keyword>
<comment type="similarity">
    <text evidence="2">Belongs to the glycosyl hydrolase 29 family.</text>
</comment>
<dbReference type="PIRSF" id="PIRSF001092">
    <property type="entry name" value="Alpha-L-fucosidase"/>
    <property type="match status" value="1"/>
</dbReference>
<organism evidence="9 10">
    <name type="scientific">Arcticibacter svalbardensis MN12-7</name>
    <dbReference type="NCBI Taxonomy" id="1150600"/>
    <lineage>
        <taxon>Bacteria</taxon>
        <taxon>Pseudomonadati</taxon>
        <taxon>Bacteroidota</taxon>
        <taxon>Sphingobacteriia</taxon>
        <taxon>Sphingobacteriales</taxon>
        <taxon>Sphingobacteriaceae</taxon>
        <taxon>Arcticibacter</taxon>
    </lineage>
</organism>
<dbReference type="PANTHER" id="PTHR10030:SF37">
    <property type="entry name" value="ALPHA-L-FUCOSIDASE-RELATED"/>
    <property type="match status" value="1"/>
</dbReference>
<feature type="site" description="May be important for catalysis" evidence="7">
    <location>
        <position position="264"/>
    </location>
</feature>
<sequence>MVARSKVWAFYTLGCLFPLRRRISRAYKKKGGAEWILNRFKIPVAEYREKAKEFNPVNYDPDYWVKLAKDAGMKYIVITAKHHDGFALFDSKVTDWDIMDATPYGKDLLKPLAEACRKYGMKLGFYYSQDQDWTHPGGSVARRLTREGWGNPDSTKIDAYTKSHNGHWDPIQDTQTFDQYINKIAVPQVKEILSNYGDIAVLWWDTPENMTDENALKLQALLKLLPNIITNDRLKHPNFPGDTRTPEQQIPSQHEMDGKNWETCMTMNGTWGYSKADTNWKSTKILLRNLIDIASKGGNYLLNIGPKPDGTFPEVSIERLEEIGKWMKINSEAIYGTKASPVAMLPWGRCTAKLENGNTALYFSVFDFPKTGKVLVPKLYNRVLNARFLNGDKKLKVMITKEGLIIDLPASYQLNDIATVVKIMVKGDLINKN</sequence>
<evidence type="ECO:0000256" key="2">
    <source>
        <dbReference type="ARBA" id="ARBA00007951"/>
    </source>
</evidence>
<dbReference type="InterPro" id="IPR057739">
    <property type="entry name" value="Glyco_hydro_29_N"/>
</dbReference>
<comment type="function">
    <text evidence="1">Alpha-L-fucosidase is responsible for hydrolyzing the alpha-1,6-linked fucose joined to the reducing-end N-acetylglucosamine of the carbohydrate moieties of glycoproteins.</text>
</comment>
<evidence type="ECO:0000259" key="8">
    <source>
        <dbReference type="Pfam" id="PF01120"/>
    </source>
</evidence>
<dbReference type="PATRIC" id="fig|1150600.3.peg.2177"/>
<evidence type="ECO:0000313" key="9">
    <source>
        <dbReference type="EMBL" id="EOR94605.1"/>
    </source>
</evidence>
<keyword evidence="6 9" id="KW-0326">Glycosidase</keyword>
<dbReference type="Pfam" id="PF01120">
    <property type="entry name" value="Alpha_L_fucos"/>
    <property type="match status" value="1"/>
</dbReference>
<dbReference type="SUPFAM" id="SSF51445">
    <property type="entry name" value="(Trans)glycosidases"/>
    <property type="match status" value="1"/>
</dbReference>
<keyword evidence="10" id="KW-1185">Reference proteome</keyword>
<dbReference type="EMBL" id="AQPN01000079">
    <property type="protein sequence ID" value="EOR94605.1"/>
    <property type="molecule type" value="Genomic_DNA"/>
</dbReference>
<dbReference type="Gene3D" id="3.20.20.80">
    <property type="entry name" value="Glycosidases"/>
    <property type="match status" value="1"/>
</dbReference>
<dbReference type="InterPro" id="IPR016286">
    <property type="entry name" value="FUC_metazoa-typ"/>
</dbReference>
<dbReference type="GO" id="GO:0004560">
    <property type="term" value="F:alpha-L-fucosidase activity"/>
    <property type="evidence" value="ECO:0007669"/>
    <property type="project" value="UniProtKB-EC"/>
</dbReference>
<dbReference type="AlphaFoldDB" id="R9GST9"/>
<feature type="domain" description="Glycoside hydrolase family 29 N-terminal" evidence="8">
    <location>
        <begin position="33"/>
        <end position="332"/>
    </location>
</feature>
<evidence type="ECO:0000256" key="6">
    <source>
        <dbReference type="ARBA" id="ARBA00023295"/>
    </source>
</evidence>
<dbReference type="SMART" id="SM00812">
    <property type="entry name" value="Alpha_L_fucos"/>
    <property type="match status" value="1"/>
</dbReference>
<dbReference type="PRINTS" id="PR00741">
    <property type="entry name" value="GLHYDRLASE29"/>
</dbReference>
<comment type="caution">
    <text evidence="9">The sequence shown here is derived from an EMBL/GenBank/DDBJ whole genome shotgun (WGS) entry which is preliminary data.</text>
</comment>
<dbReference type="GO" id="GO:0006004">
    <property type="term" value="P:fucose metabolic process"/>
    <property type="evidence" value="ECO:0007669"/>
    <property type="project" value="InterPro"/>
</dbReference>
<proteinExistence type="inferred from homology"/>
<dbReference type="eggNOG" id="COG3669">
    <property type="taxonomic scope" value="Bacteria"/>
</dbReference>
<dbReference type="GO" id="GO:0005764">
    <property type="term" value="C:lysosome"/>
    <property type="evidence" value="ECO:0007669"/>
    <property type="project" value="TreeGrafter"/>
</dbReference>
<dbReference type="InterPro" id="IPR000933">
    <property type="entry name" value="Glyco_hydro_29"/>
</dbReference>
<evidence type="ECO:0000256" key="1">
    <source>
        <dbReference type="ARBA" id="ARBA00004071"/>
    </source>
</evidence>
<evidence type="ECO:0000256" key="4">
    <source>
        <dbReference type="ARBA" id="ARBA00022729"/>
    </source>
</evidence>
<dbReference type="EC" id="3.2.1.51" evidence="3"/>
<accession>R9GST9</accession>
<gene>
    <name evidence="9" type="ORF">ADIARSV_2203</name>
</gene>
<dbReference type="GO" id="GO:0016139">
    <property type="term" value="P:glycoside catabolic process"/>
    <property type="evidence" value="ECO:0007669"/>
    <property type="project" value="TreeGrafter"/>
</dbReference>